<accession>A0AA39ZZZ9</accession>
<feature type="region of interest" description="Disordered" evidence="1">
    <location>
        <begin position="225"/>
        <end position="251"/>
    </location>
</feature>
<sequence length="251" mass="28314">MRHWTWHLQLDASGRRSRLQVAHQALLPKESRNAHTTQSLDTSSPTPHSCNYPIRAKTQPQHVRHLLAWASTPKLVSSIRNNSLYTIRPRCISLLKHLWRESRSAQWIVSCGASELQRAGGYPPPSPPSSSSRRRRRVVAAFSHCCCRHRHLYLLAQGEDFGNVHSRWSDVGLLAHSHSSAVEIGCPSLPVHGSHGHRHRHTRTHMKPMSVRILGREVYEVMEAATTRDGGASRVESRAQAREKMRKEGAG</sequence>
<dbReference type="Proteomes" id="UP001172101">
    <property type="component" value="Unassembled WGS sequence"/>
</dbReference>
<proteinExistence type="predicted"/>
<feature type="compositionally biased region" description="Basic and acidic residues" evidence="1">
    <location>
        <begin position="235"/>
        <end position="251"/>
    </location>
</feature>
<evidence type="ECO:0000313" key="3">
    <source>
        <dbReference type="Proteomes" id="UP001172101"/>
    </source>
</evidence>
<feature type="compositionally biased region" description="Polar residues" evidence="1">
    <location>
        <begin position="34"/>
        <end position="49"/>
    </location>
</feature>
<dbReference type="AlphaFoldDB" id="A0AA39ZZZ9"/>
<dbReference type="RefSeq" id="XP_060291865.1">
    <property type="nucleotide sequence ID" value="XM_060435218.1"/>
</dbReference>
<name>A0AA39ZZZ9_9PEZI</name>
<reference evidence="2" key="1">
    <citation type="submission" date="2023-06" db="EMBL/GenBank/DDBJ databases">
        <title>Genome-scale phylogeny and comparative genomics of the fungal order Sordariales.</title>
        <authorList>
            <consortium name="Lawrence Berkeley National Laboratory"/>
            <person name="Hensen N."/>
            <person name="Bonometti L."/>
            <person name="Westerberg I."/>
            <person name="Brannstrom I.O."/>
            <person name="Guillou S."/>
            <person name="Cros-Aarteil S."/>
            <person name="Calhoun S."/>
            <person name="Haridas S."/>
            <person name="Kuo A."/>
            <person name="Mondo S."/>
            <person name="Pangilinan J."/>
            <person name="Riley R."/>
            <person name="LaButti K."/>
            <person name="Andreopoulos B."/>
            <person name="Lipzen A."/>
            <person name="Chen C."/>
            <person name="Yanf M."/>
            <person name="Daum C."/>
            <person name="Ng V."/>
            <person name="Clum A."/>
            <person name="Steindorff A."/>
            <person name="Ohm R."/>
            <person name="Martin F."/>
            <person name="Silar P."/>
            <person name="Natvig D."/>
            <person name="Lalanne C."/>
            <person name="Gautier V."/>
            <person name="Ament-velasquez S.L."/>
            <person name="Kruys A."/>
            <person name="Hutchinson M.I."/>
            <person name="Powell A.J."/>
            <person name="Barry K."/>
            <person name="Miller A.N."/>
            <person name="Grigoriev I.V."/>
            <person name="Debuchy R."/>
            <person name="Gladieux P."/>
            <person name="Thoren M.H."/>
            <person name="Johannesson H."/>
        </authorList>
    </citation>
    <scope>NUCLEOTIDE SEQUENCE</scope>
    <source>
        <strain evidence="2">SMH2392-1A</strain>
    </source>
</reference>
<keyword evidence="3" id="KW-1185">Reference proteome</keyword>
<protein>
    <submittedName>
        <fullName evidence="2">Uncharacterized protein</fullName>
    </submittedName>
</protein>
<dbReference type="EMBL" id="JAUIRO010000007">
    <property type="protein sequence ID" value="KAK0706771.1"/>
    <property type="molecule type" value="Genomic_DNA"/>
</dbReference>
<evidence type="ECO:0000313" key="2">
    <source>
        <dbReference type="EMBL" id="KAK0706771.1"/>
    </source>
</evidence>
<feature type="region of interest" description="Disordered" evidence="1">
    <location>
        <begin position="28"/>
        <end position="51"/>
    </location>
</feature>
<gene>
    <name evidence="2" type="ORF">B0T26DRAFT_472168</name>
</gene>
<organism evidence="2 3">
    <name type="scientific">Lasiosphaeria miniovina</name>
    <dbReference type="NCBI Taxonomy" id="1954250"/>
    <lineage>
        <taxon>Eukaryota</taxon>
        <taxon>Fungi</taxon>
        <taxon>Dikarya</taxon>
        <taxon>Ascomycota</taxon>
        <taxon>Pezizomycotina</taxon>
        <taxon>Sordariomycetes</taxon>
        <taxon>Sordariomycetidae</taxon>
        <taxon>Sordariales</taxon>
        <taxon>Lasiosphaeriaceae</taxon>
        <taxon>Lasiosphaeria</taxon>
    </lineage>
</organism>
<comment type="caution">
    <text evidence="2">The sequence shown here is derived from an EMBL/GenBank/DDBJ whole genome shotgun (WGS) entry which is preliminary data.</text>
</comment>
<dbReference type="GeneID" id="85318488"/>
<evidence type="ECO:0000256" key="1">
    <source>
        <dbReference type="SAM" id="MobiDB-lite"/>
    </source>
</evidence>